<dbReference type="OrthoDB" id="9813612at2"/>
<dbReference type="PROSITE" id="PS00599">
    <property type="entry name" value="AA_TRANSFER_CLASS_2"/>
    <property type="match status" value="1"/>
</dbReference>
<sequence length="366" mass="39523">MSCDFFSNATPGVQQISPYQPGKPIDELKRELGLDDIVKLASNENPLGCSPLAVAAIQAEMTQIGRYPDGNAFALKEAIRQKFGFAHNRITPGNGSNDILELVARAFINPGEEAVYSQHAFAVYPLAVLAASGKGVEVPALNYGHDLEAMARAVNGKTKVVFIANPNNPTGTWFERAEFEAFMAKIPANVLVVLDEAYVEYVTEAGFMNGFDYVDQYPNLLVSRTFSKAYGLASLRVGYAIAHPDVTNILNRVRQPFNVNSFGLAAATASLGDDAFVAASRELNAAGMRQIEAGLNALGLAFIPSRANFIAFDAKRPAMEVFQALLKEGVIVRPIANYGMPTWVRVSIGLEGENARFLQALTKVLG</sequence>
<dbReference type="GO" id="GO:0000105">
    <property type="term" value="P:L-histidine biosynthetic process"/>
    <property type="evidence" value="ECO:0007669"/>
    <property type="project" value="UniProtKB-UniRule"/>
</dbReference>
<feature type="domain" description="Aminotransferase class I/classII large" evidence="10">
    <location>
        <begin position="36"/>
        <end position="360"/>
    </location>
</feature>
<dbReference type="GO" id="GO:0004400">
    <property type="term" value="F:histidinol-phosphate transaminase activity"/>
    <property type="evidence" value="ECO:0007669"/>
    <property type="project" value="UniProtKB-UniRule"/>
</dbReference>
<keyword evidence="12" id="KW-1185">Reference proteome</keyword>
<evidence type="ECO:0000256" key="5">
    <source>
        <dbReference type="ARBA" id="ARBA00022576"/>
    </source>
</evidence>
<dbReference type="PANTHER" id="PTHR43643">
    <property type="entry name" value="HISTIDINOL-PHOSPHATE AMINOTRANSFERASE 2"/>
    <property type="match status" value="1"/>
</dbReference>
<dbReference type="EC" id="2.6.1.9" evidence="9"/>
<dbReference type="PANTHER" id="PTHR43643:SF3">
    <property type="entry name" value="HISTIDINOL-PHOSPHATE AMINOTRANSFERASE"/>
    <property type="match status" value="1"/>
</dbReference>
<comment type="similarity">
    <text evidence="3 9">Belongs to the class-II pyridoxal-phosphate-dependent aminotransferase family. Histidinol-phosphate aminotransferase subfamily.</text>
</comment>
<dbReference type="HAMAP" id="MF_01023">
    <property type="entry name" value="HisC_aminotrans_2"/>
    <property type="match status" value="1"/>
</dbReference>
<evidence type="ECO:0000313" key="12">
    <source>
        <dbReference type="Proteomes" id="UP000292423"/>
    </source>
</evidence>
<evidence type="ECO:0000256" key="6">
    <source>
        <dbReference type="ARBA" id="ARBA00022679"/>
    </source>
</evidence>
<dbReference type="Pfam" id="PF00155">
    <property type="entry name" value="Aminotran_1_2"/>
    <property type="match status" value="1"/>
</dbReference>
<dbReference type="SUPFAM" id="SSF53383">
    <property type="entry name" value="PLP-dependent transferases"/>
    <property type="match status" value="1"/>
</dbReference>
<keyword evidence="7 9" id="KW-0663">Pyridoxal phosphate</keyword>
<dbReference type="Gene3D" id="3.40.640.10">
    <property type="entry name" value="Type I PLP-dependent aspartate aminotransferase-like (Major domain)"/>
    <property type="match status" value="1"/>
</dbReference>
<keyword evidence="9" id="KW-0028">Amino-acid biosynthesis</keyword>
<evidence type="ECO:0000313" key="11">
    <source>
        <dbReference type="EMBL" id="RZU44945.1"/>
    </source>
</evidence>
<comment type="caution">
    <text evidence="11">The sequence shown here is derived from an EMBL/GenBank/DDBJ whole genome shotgun (WGS) entry which is preliminary data.</text>
</comment>
<dbReference type="GO" id="GO:0030170">
    <property type="term" value="F:pyridoxal phosphate binding"/>
    <property type="evidence" value="ECO:0007669"/>
    <property type="project" value="InterPro"/>
</dbReference>
<organism evidence="11 12">
    <name type="scientific">Fluviicoccus keumensis</name>
    <dbReference type="NCBI Taxonomy" id="1435465"/>
    <lineage>
        <taxon>Bacteria</taxon>
        <taxon>Pseudomonadati</taxon>
        <taxon>Pseudomonadota</taxon>
        <taxon>Gammaproteobacteria</taxon>
        <taxon>Moraxellales</taxon>
        <taxon>Moraxellaceae</taxon>
        <taxon>Fluviicoccus</taxon>
    </lineage>
</organism>
<dbReference type="InterPro" id="IPR004839">
    <property type="entry name" value="Aminotransferase_I/II_large"/>
</dbReference>
<evidence type="ECO:0000256" key="9">
    <source>
        <dbReference type="HAMAP-Rule" id="MF_01023"/>
    </source>
</evidence>
<evidence type="ECO:0000256" key="4">
    <source>
        <dbReference type="ARBA" id="ARBA00011738"/>
    </source>
</evidence>
<dbReference type="RefSeq" id="WP_130412817.1">
    <property type="nucleotide sequence ID" value="NZ_SHKX01000012.1"/>
</dbReference>
<keyword evidence="6 9" id="KW-0808">Transferase</keyword>
<dbReference type="InterPro" id="IPR015422">
    <property type="entry name" value="PyrdxlP-dep_Trfase_small"/>
</dbReference>
<keyword evidence="9" id="KW-0368">Histidine biosynthesis</keyword>
<accession>A0A4Q7Z5L1</accession>
<proteinExistence type="inferred from homology"/>
<evidence type="ECO:0000256" key="3">
    <source>
        <dbReference type="ARBA" id="ARBA00007970"/>
    </source>
</evidence>
<evidence type="ECO:0000259" key="10">
    <source>
        <dbReference type="Pfam" id="PF00155"/>
    </source>
</evidence>
<comment type="catalytic activity">
    <reaction evidence="8 9">
        <text>L-histidinol phosphate + 2-oxoglutarate = 3-(imidazol-4-yl)-2-oxopropyl phosphate + L-glutamate</text>
        <dbReference type="Rhea" id="RHEA:23744"/>
        <dbReference type="ChEBI" id="CHEBI:16810"/>
        <dbReference type="ChEBI" id="CHEBI:29985"/>
        <dbReference type="ChEBI" id="CHEBI:57766"/>
        <dbReference type="ChEBI" id="CHEBI:57980"/>
        <dbReference type="EC" id="2.6.1.9"/>
    </reaction>
</comment>
<dbReference type="Proteomes" id="UP000292423">
    <property type="component" value="Unassembled WGS sequence"/>
</dbReference>
<dbReference type="InterPro" id="IPR001917">
    <property type="entry name" value="Aminotrans_II_pyridoxalP_BS"/>
</dbReference>
<evidence type="ECO:0000256" key="8">
    <source>
        <dbReference type="ARBA" id="ARBA00047481"/>
    </source>
</evidence>
<dbReference type="Gene3D" id="3.90.1150.10">
    <property type="entry name" value="Aspartate Aminotransferase, domain 1"/>
    <property type="match status" value="1"/>
</dbReference>
<reference evidence="11 12" key="1">
    <citation type="submission" date="2019-02" db="EMBL/GenBank/DDBJ databases">
        <title>Genomic Encyclopedia of Type Strains, Phase IV (KMG-IV): sequencing the most valuable type-strain genomes for metagenomic binning, comparative biology and taxonomic classification.</title>
        <authorList>
            <person name="Goeker M."/>
        </authorList>
    </citation>
    <scope>NUCLEOTIDE SEQUENCE [LARGE SCALE GENOMIC DNA]</scope>
    <source>
        <strain evidence="11 12">DSM 105135</strain>
    </source>
</reference>
<dbReference type="UniPathway" id="UPA00031">
    <property type="reaction ID" value="UER00012"/>
</dbReference>
<evidence type="ECO:0000256" key="7">
    <source>
        <dbReference type="ARBA" id="ARBA00022898"/>
    </source>
</evidence>
<protein>
    <recommendedName>
        <fullName evidence="9">Histidinol-phosphate aminotransferase</fullName>
        <ecNumber evidence="9">2.6.1.9</ecNumber>
    </recommendedName>
    <alternativeName>
        <fullName evidence="9">Imidazole acetol-phosphate transaminase</fullName>
    </alternativeName>
</protein>
<gene>
    <name evidence="9" type="primary">hisC</name>
    <name evidence="11" type="ORF">EV700_1748</name>
</gene>
<dbReference type="CDD" id="cd00609">
    <property type="entry name" value="AAT_like"/>
    <property type="match status" value="1"/>
</dbReference>
<comment type="pathway">
    <text evidence="2 9">Amino-acid biosynthesis; L-histidine biosynthesis; L-histidine from 5-phospho-alpha-D-ribose 1-diphosphate: step 7/9.</text>
</comment>
<comment type="subunit">
    <text evidence="4 9">Homodimer.</text>
</comment>
<dbReference type="InterPro" id="IPR050106">
    <property type="entry name" value="HistidinolP_aminotransfase"/>
</dbReference>
<name>A0A4Q7Z5L1_9GAMM</name>
<dbReference type="AlphaFoldDB" id="A0A4Q7Z5L1"/>
<dbReference type="InterPro" id="IPR015424">
    <property type="entry name" value="PyrdxlP-dep_Trfase"/>
</dbReference>
<dbReference type="InterPro" id="IPR005861">
    <property type="entry name" value="HisP_aminotrans"/>
</dbReference>
<comment type="cofactor">
    <cofactor evidence="1 9">
        <name>pyridoxal 5'-phosphate</name>
        <dbReference type="ChEBI" id="CHEBI:597326"/>
    </cofactor>
</comment>
<dbReference type="EMBL" id="SHKX01000012">
    <property type="protein sequence ID" value="RZU44945.1"/>
    <property type="molecule type" value="Genomic_DNA"/>
</dbReference>
<keyword evidence="5 9" id="KW-0032">Aminotransferase</keyword>
<evidence type="ECO:0000256" key="1">
    <source>
        <dbReference type="ARBA" id="ARBA00001933"/>
    </source>
</evidence>
<dbReference type="InterPro" id="IPR015421">
    <property type="entry name" value="PyrdxlP-dep_Trfase_major"/>
</dbReference>
<evidence type="ECO:0000256" key="2">
    <source>
        <dbReference type="ARBA" id="ARBA00005011"/>
    </source>
</evidence>
<feature type="modified residue" description="N6-(pyridoxal phosphate)lysine" evidence="9">
    <location>
        <position position="228"/>
    </location>
</feature>
<dbReference type="NCBIfam" id="TIGR01141">
    <property type="entry name" value="hisC"/>
    <property type="match status" value="1"/>
</dbReference>